<reference evidence="2" key="2">
    <citation type="journal article" date="2013" name="Nat. Commun.">
        <title>Genome of the Chinese tree shrew.</title>
        <authorList>
            <person name="Fan Y."/>
            <person name="Huang Z.Y."/>
            <person name="Cao C.C."/>
            <person name="Chen C.S."/>
            <person name="Chen Y.X."/>
            <person name="Fan D.D."/>
            <person name="He J."/>
            <person name="Hou H.L."/>
            <person name="Hu L."/>
            <person name="Hu X.T."/>
            <person name="Jiang X.T."/>
            <person name="Lai R."/>
            <person name="Lang Y.S."/>
            <person name="Liang B."/>
            <person name="Liao S.G."/>
            <person name="Mu D."/>
            <person name="Ma Y.Y."/>
            <person name="Niu Y.Y."/>
            <person name="Sun X.Q."/>
            <person name="Xia J.Q."/>
            <person name="Xiao J."/>
            <person name="Xiong Z.Q."/>
            <person name="Xu L."/>
            <person name="Yang L."/>
            <person name="Zhang Y."/>
            <person name="Zhao W."/>
            <person name="Zhao X.D."/>
            <person name="Zheng Y.T."/>
            <person name="Zhou J.M."/>
            <person name="Zhu Y.B."/>
            <person name="Zhang G.J."/>
            <person name="Wang J."/>
            <person name="Yao Y.G."/>
        </authorList>
    </citation>
    <scope>NUCLEOTIDE SEQUENCE [LARGE SCALE GENOMIC DNA]</scope>
</reference>
<keyword evidence="2" id="KW-1185">Reference proteome</keyword>
<gene>
    <name evidence="1" type="ORF">TREES_T100006601</name>
</gene>
<dbReference type="EMBL" id="KB320720">
    <property type="protein sequence ID" value="ELW64673.1"/>
    <property type="molecule type" value="Genomic_DNA"/>
</dbReference>
<name>L9KPL2_TUPCH</name>
<evidence type="ECO:0000313" key="1">
    <source>
        <dbReference type="EMBL" id="ELW64673.1"/>
    </source>
</evidence>
<accession>L9KPL2</accession>
<organism evidence="1 2">
    <name type="scientific">Tupaia chinensis</name>
    <name type="common">Chinese tree shrew</name>
    <name type="synonym">Tupaia belangeri chinensis</name>
    <dbReference type="NCBI Taxonomy" id="246437"/>
    <lineage>
        <taxon>Eukaryota</taxon>
        <taxon>Metazoa</taxon>
        <taxon>Chordata</taxon>
        <taxon>Craniata</taxon>
        <taxon>Vertebrata</taxon>
        <taxon>Euteleostomi</taxon>
        <taxon>Mammalia</taxon>
        <taxon>Eutheria</taxon>
        <taxon>Euarchontoglires</taxon>
        <taxon>Scandentia</taxon>
        <taxon>Tupaiidae</taxon>
        <taxon>Tupaia</taxon>
    </lineage>
</organism>
<reference evidence="2" key="1">
    <citation type="submission" date="2012-07" db="EMBL/GenBank/DDBJ databases">
        <title>Genome of the Chinese tree shrew, a rising model animal genetically related to primates.</title>
        <authorList>
            <person name="Zhang G."/>
            <person name="Fan Y."/>
            <person name="Yao Y."/>
            <person name="Huang Z."/>
        </authorList>
    </citation>
    <scope>NUCLEOTIDE SEQUENCE [LARGE SCALE GENOMIC DNA]</scope>
</reference>
<protein>
    <submittedName>
        <fullName evidence="1">Uncharacterized protein</fullName>
    </submittedName>
</protein>
<sequence length="99" mass="11184">MAKAKDLVGNKDLSRVTWLRFTRQKDDFCVNVKMDPEDDTGTTTVAVGMEENEAIIKKVEPKNVMTATRVEEGRATGDFYLSGLDNRVFVGSNLKKERR</sequence>
<dbReference type="Proteomes" id="UP000011518">
    <property type="component" value="Unassembled WGS sequence"/>
</dbReference>
<proteinExistence type="predicted"/>
<dbReference type="InParanoid" id="L9KPL2"/>
<evidence type="ECO:0000313" key="2">
    <source>
        <dbReference type="Proteomes" id="UP000011518"/>
    </source>
</evidence>
<dbReference type="AlphaFoldDB" id="L9KPL2"/>